<dbReference type="InterPro" id="IPR001138">
    <property type="entry name" value="Zn2Cys6_DnaBD"/>
</dbReference>
<feature type="domain" description="Zn(2)-C6 fungal-type" evidence="5">
    <location>
        <begin position="34"/>
        <end position="65"/>
    </location>
</feature>
<feature type="region of interest" description="Disordered" evidence="4">
    <location>
        <begin position="1"/>
        <end position="27"/>
    </location>
</feature>
<dbReference type="Gene3D" id="4.10.240.10">
    <property type="entry name" value="Zn(2)-C6 fungal-type DNA-binding domain"/>
    <property type="match status" value="1"/>
</dbReference>
<dbReference type="SUPFAM" id="SSF57701">
    <property type="entry name" value="Zn2/Cys6 DNA-binding domain"/>
    <property type="match status" value="1"/>
</dbReference>
<dbReference type="SMART" id="SM00906">
    <property type="entry name" value="Fungal_trans"/>
    <property type="match status" value="1"/>
</dbReference>
<keyword evidence="7" id="KW-1185">Reference proteome</keyword>
<dbReference type="PANTHER" id="PTHR31001">
    <property type="entry name" value="UNCHARACTERIZED TRANSCRIPTIONAL REGULATORY PROTEIN"/>
    <property type="match status" value="1"/>
</dbReference>
<dbReference type="Pfam" id="PF04082">
    <property type="entry name" value="Fungal_trans"/>
    <property type="match status" value="1"/>
</dbReference>
<dbReference type="PROSITE" id="PS50048">
    <property type="entry name" value="ZN2_CY6_FUNGAL_2"/>
    <property type="match status" value="1"/>
</dbReference>
<dbReference type="InterPro" id="IPR050613">
    <property type="entry name" value="Sec_Metabolite_Reg"/>
</dbReference>
<keyword evidence="3" id="KW-0539">Nucleus</keyword>
<reference evidence="6 7" key="1">
    <citation type="submission" date="2023-01" db="EMBL/GenBank/DDBJ databases">
        <title>Analysis of 21 Apiospora genomes using comparative genomics revels a genus with tremendous synthesis potential of carbohydrate active enzymes and secondary metabolites.</title>
        <authorList>
            <person name="Sorensen T."/>
        </authorList>
    </citation>
    <scope>NUCLEOTIDE SEQUENCE [LARGE SCALE GENOMIC DNA]</scope>
    <source>
        <strain evidence="6 7">CBS 114990</strain>
    </source>
</reference>
<evidence type="ECO:0000259" key="5">
    <source>
        <dbReference type="PROSITE" id="PS50048"/>
    </source>
</evidence>
<protein>
    <submittedName>
        <fullName evidence="6">C6 transcription factor</fullName>
    </submittedName>
</protein>
<dbReference type="EMBL" id="JAQQWN010000009">
    <property type="protein sequence ID" value="KAK8065613.1"/>
    <property type="molecule type" value="Genomic_DNA"/>
</dbReference>
<evidence type="ECO:0000313" key="6">
    <source>
        <dbReference type="EMBL" id="KAK8065613.1"/>
    </source>
</evidence>
<evidence type="ECO:0000313" key="7">
    <source>
        <dbReference type="Proteomes" id="UP001433268"/>
    </source>
</evidence>
<feature type="region of interest" description="Disordered" evidence="4">
    <location>
        <begin position="95"/>
        <end position="126"/>
    </location>
</feature>
<dbReference type="InterPro" id="IPR007219">
    <property type="entry name" value="XnlR_reg_dom"/>
</dbReference>
<feature type="compositionally biased region" description="Gly residues" evidence="4">
    <location>
        <begin position="97"/>
        <end position="110"/>
    </location>
</feature>
<gene>
    <name evidence="6" type="ORF">PG997_012360</name>
</gene>
<evidence type="ECO:0000256" key="3">
    <source>
        <dbReference type="ARBA" id="ARBA00023242"/>
    </source>
</evidence>
<sequence length="733" mass="81582">MTSAPGSGSPHSGTSSSQQQHPTPHVKRTRVLLSCGSCRASKLKCDRLSPCNQCTKKGRPESCAYAPRPEKPRPVKGMAARLKRLEGMVRGMIDVPGGSGSGSVETGGGPPANATEMERKNPGGQVVVQSERSTNYVGGTHFMAILEDLDELKNYFEDSDDGEEIQDPFEIDGGPELVVFSMNVPRTREDLLALLPHKSIIDRLMLRYFNSNSPSQRRCPLFDLTEKHSDGSRTNTNASEDIIHMPTFSKEYAEFWRDPSKPTLHWIAILFMITALGLFFSIYQAPHELEGESDMSPEDRFKLYRGAAGWALVAGKYNQPGPSTVQAFILYAEGDFLFDRHSQVNCYLLCATLIRLMLKMGLHRDPSKVPNLSVYDGEMRRRWWHLTIQIDLLVGFHLGLPCMIHGIESDTALPRNLRDEDFDQKSTILPPARPDSDYTPLTYPINKARISRVFGLVAKQAHALKAPTFAEVMRVDGILEEAWKEVPHFMKVKPISQCVTDPVMQVVHRFGLALLYQKSRVVLHRRYLTEVAPSKEQGYSRRTCLEAALALVGYQRSIFEAARPGAMLHQNGWLSLAIWKEMALKVPDCKRAVRVVDTILKKTETMRGVSVNVVSMTSTPADPSDATMGSLEGLSIDGMATNTASSSIGSTDNYDAALYPGQQADLTDFDAAQADLSWIQQMDLTGPDYDWSQLETLMNQGIVEDRLMGNASFNQSWMDQSSLDDLDFMNSIS</sequence>
<dbReference type="PANTHER" id="PTHR31001:SF49">
    <property type="entry name" value="ZN(II)2CYS6 TRANSCRIPTION FACTOR (EUROFUNG)"/>
    <property type="match status" value="1"/>
</dbReference>
<evidence type="ECO:0000256" key="4">
    <source>
        <dbReference type="SAM" id="MobiDB-lite"/>
    </source>
</evidence>
<comment type="subcellular location">
    <subcellularLocation>
        <location evidence="1">Nucleus</location>
    </subcellularLocation>
</comment>
<dbReference type="CDD" id="cd00067">
    <property type="entry name" value="GAL4"/>
    <property type="match status" value="1"/>
</dbReference>
<feature type="compositionally biased region" description="Low complexity" evidence="4">
    <location>
        <begin position="1"/>
        <end position="23"/>
    </location>
</feature>
<dbReference type="PROSITE" id="PS00463">
    <property type="entry name" value="ZN2_CY6_FUNGAL_1"/>
    <property type="match status" value="1"/>
</dbReference>
<keyword evidence="2" id="KW-0479">Metal-binding</keyword>
<accession>A0ABR1V6L7</accession>
<dbReference type="RefSeq" id="XP_066662366.1">
    <property type="nucleotide sequence ID" value="XM_066816674.1"/>
</dbReference>
<evidence type="ECO:0000256" key="2">
    <source>
        <dbReference type="ARBA" id="ARBA00022723"/>
    </source>
</evidence>
<dbReference type="Pfam" id="PF00172">
    <property type="entry name" value="Zn_clus"/>
    <property type="match status" value="1"/>
</dbReference>
<dbReference type="Proteomes" id="UP001433268">
    <property type="component" value="Unassembled WGS sequence"/>
</dbReference>
<comment type="caution">
    <text evidence="6">The sequence shown here is derived from an EMBL/GenBank/DDBJ whole genome shotgun (WGS) entry which is preliminary data.</text>
</comment>
<dbReference type="CDD" id="cd12148">
    <property type="entry name" value="fungal_TF_MHR"/>
    <property type="match status" value="1"/>
</dbReference>
<feature type="region of interest" description="Disordered" evidence="4">
    <location>
        <begin position="57"/>
        <end position="77"/>
    </location>
</feature>
<evidence type="ECO:0000256" key="1">
    <source>
        <dbReference type="ARBA" id="ARBA00004123"/>
    </source>
</evidence>
<name>A0ABR1V6L7_9PEZI</name>
<dbReference type="SMART" id="SM00066">
    <property type="entry name" value="GAL4"/>
    <property type="match status" value="1"/>
</dbReference>
<proteinExistence type="predicted"/>
<dbReference type="InterPro" id="IPR036864">
    <property type="entry name" value="Zn2-C6_fun-type_DNA-bd_sf"/>
</dbReference>
<organism evidence="6 7">
    <name type="scientific">Apiospora hydei</name>
    <dbReference type="NCBI Taxonomy" id="1337664"/>
    <lineage>
        <taxon>Eukaryota</taxon>
        <taxon>Fungi</taxon>
        <taxon>Dikarya</taxon>
        <taxon>Ascomycota</taxon>
        <taxon>Pezizomycotina</taxon>
        <taxon>Sordariomycetes</taxon>
        <taxon>Xylariomycetidae</taxon>
        <taxon>Amphisphaeriales</taxon>
        <taxon>Apiosporaceae</taxon>
        <taxon>Apiospora</taxon>
    </lineage>
</organism>
<dbReference type="GeneID" id="92049734"/>